<keyword evidence="1" id="KW-1133">Transmembrane helix</keyword>
<feature type="transmembrane region" description="Helical" evidence="1">
    <location>
        <begin position="16"/>
        <end position="38"/>
    </location>
</feature>
<dbReference type="PANTHER" id="PTHR37305:SF1">
    <property type="entry name" value="MEMBRANE PROTEIN"/>
    <property type="match status" value="1"/>
</dbReference>
<feature type="transmembrane region" description="Helical" evidence="1">
    <location>
        <begin position="224"/>
        <end position="246"/>
    </location>
</feature>
<gene>
    <name evidence="2" type="ORF">JOC83_001211</name>
</gene>
<dbReference type="EMBL" id="JAFBFC010000002">
    <property type="protein sequence ID" value="MBM7702377.1"/>
    <property type="molecule type" value="Genomic_DNA"/>
</dbReference>
<protein>
    <submittedName>
        <fullName evidence="2">Uncharacterized protein</fullName>
    </submittedName>
</protein>
<dbReference type="CDD" id="cd21809">
    <property type="entry name" value="ABC-2_lan_permease-like"/>
    <property type="match status" value="1"/>
</dbReference>
<name>A0ABS2QSH2_9BACI</name>
<reference evidence="2 3" key="1">
    <citation type="submission" date="2021-01" db="EMBL/GenBank/DDBJ databases">
        <title>Genomic Encyclopedia of Type Strains, Phase IV (KMG-IV): sequencing the most valuable type-strain genomes for metagenomic binning, comparative biology and taxonomic classification.</title>
        <authorList>
            <person name="Goeker M."/>
        </authorList>
    </citation>
    <scope>NUCLEOTIDE SEQUENCE [LARGE SCALE GENOMIC DNA]</scope>
    <source>
        <strain evidence="2 3">DSM 104297</strain>
    </source>
</reference>
<dbReference type="Pfam" id="PF12730">
    <property type="entry name" value="ABC2_membrane_4"/>
    <property type="match status" value="1"/>
</dbReference>
<organism evidence="2 3">
    <name type="scientific">Priestia iocasae</name>
    <dbReference type="NCBI Taxonomy" id="2291674"/>
    <lineage>
        <taxon>Bacteria</taxon>
        <taxon>Bacillati</taxon>
        <taxon>Bacillota</taxon>
        <taxon>Bacilli</taxon>
        <taxon>Bacillales</taxon>
        <taxon>Bacillaceae</taxon>
        <taxon>Priestia</taxon>
    </lineage>
</organism>
<keyword evidence="3" id="KW-1185">Reference proteome</keyword>
<comment type="caution">
    <text evidence="2">The sequence shown here is derived from an EMBL/GenBank/DDBJ whole genome shotgun (WGS) entry which is preliminary data.</text>
</comment>
<sequence length="252" mass="28553">MNHVVYSDKMKLKRTFITPITFMYPLAIIIIGFLIIMMQRDNFIERNVDMWASMVVIVHFVVMVFIPIAITIISSHVINVEHQTNAWKFLFSLPIPKSQLYMSKLFQVIKLCVYSALVMFGGFIVIGMVLGFSGNVPYLLLLKAAFLPYVGALPIMTFQLWMSMKFKNQAFPIGIGILGAISAFFFQMNESTSYLFWAYPAMMTPVKQLIVDGSLGEIVTSADIGQYTILSVIFGLFFLLLGFIAFNNQQVD</sequence>
<feature type="transmembrane region" description="Helical" evidence="1">
    <location>
        <begin position="138"/>
        <end position="158"/>
    </location>
</feature>
<feature type="transmembrane region" description="Helical" evidence="1">
    <location>
        <begin position="170"/>
        <end position="188"/>
    </location>
</feature>
<evidence type="ECO:0000313" key="3">
    <source>
        <dbReference type="Proteomes" id="UP000809829"/>
    </source>
</evidence>
<proteinExistence type="predicted"/>
<dbReference type="Proteomes" id="UP000809829">
    <property type="component" value="Unassembled WGS sequence"/>
</dbReference>
<accession>A0ABS2QSH2</accession>
<feature type="transmembrane region" description="Helical" evidence="1">
    <location>
        <begin position="111"/>
        <end position="132"/>
    </location>
</feature>
<evidence type="ECO:0000256" key="1">
    <source>
        <dbReference type="SAM" id="Phobius"/>
    </source>
</evidence>
<keyword evidence="1" id="KW-0812">Transmembrane</keyword>
<dbReference type="RefSeq" id="WP_205185280.1">
    <property type="nucleotide sequence ID" value="NZ_JAFBFC010000002.1"/>
</dbReference>
<evidence type="ECO:0000313" key="2">
    <source>
        <dbReference type="EMBL" id="MBM7702377.1"/>
    </source>
</evidence>
<dbReference type="PANTHER" id="PTHR37305">
    <property type="entry name" value="INTEGRAL MEMBRANE PROTEIN-RELATED"/>
    <property type="match status" value="1"/>
</dbReference>
<feature type="transmembrane region" description="Helical" evidence="1">
    <location>
        <begin position="50"/>
        <end position="73"/>
    </location>
</feature>
<keyword evidence="1" id="KW-0472">Membrane</keyword>